<dbReference type="EMBL" id="CM023481">
    <property type="protein sequence ID" value="KAH6947601.1"/>
    <property type="molecule type" value="Genomic_DNA"/>
</dbReference>
<gene>
    <name evidence="1" type="ORF">HPB50_020178</name>
</gene>
<keyword evidence="2" id="KW-1185">Reference proteome</keyword>
<evidence type="ECO:0000313" key="2">
    <source>
        <dbReference type="Proteomes" id="UP000821845"/>
    </source>
</evidence>
<name>A0ACB7TNC5_HYAAI</name>
<dbReference type="Proteomes" id="UP000821845">
    <property type="component" value="Chromosome 1"/>
</dbReference>
<sequence length="237" mass="26489">MHERLAVLAARLQPSFASSTGPNLERVAAPLGVERQARAGLREARRACRNLPPPPPTAAQDKCASGSCTFAERLFFGRPAVPLKLEFAERWRAGTVDDSSGTFAAAPFGWRAPSQKETSSVPRPRRRYQRARRRVRGPWRPPHCECGCANFPRLCASREHLALVCAQFWDPTACTMNQPRIFAWRSASPCLACETQRVITVNWPRDSVRPRGQHAVKCTVQHVPIVNPDLELRKMSS</sequence>
<reference evidence="1" key="1">
    <citation type="submission" date="2020-05" db="EMBL/GenBank/DDBJ databases">
        <title>Large-scale comparative analyses of tick genomes elucidate their genetic diversity and vector capacities.</title>
        <authorList>
            <person name="Jia N."/>
            <person name="Wang J."/>
            <person name="Shi W."/>
            <person name="Du L."/>
            <person name="Sun Y."/>
            <person name="Zhan W."/>
            <person name="Jiang J."/>
            <person name="Wang Q."/>
            <person name="Zhang B."/>
            <person name="Ji P."/>
            <person name="Sakyi L.B."/>
            <person name="Cui X."/>
            <person name="Yuan T."/>
            <person name="Jiang B."/>
            <person name="Yang W."/>
            <person name="Lam T.T.-Y."/>
            <person name="Chang Q."/>
            <person name="Ding S."/>
            <person name="Wang X."/>
            <person name="Zhu J."/>
            <person name="Ruan X."/>
            <person name="Zhao L."/>
            <person name="Wei J."/>
            <person name="Que T."/>
            <person name="Du C."/>
            <person name="Cheng J."/>
            <person name="Dai P."/>
            <person name="Han X."/>
            <person name="Huang E."/>
            <person name="Gao Y."/>
            <person name="Liu J."/>
            <person name="Shao H."/>
            <person name="Ye R."/>
            <person name="Li L."/>
            <person name="Wei W."/>
            <person name="Wang X."/>
            <person name="Wang C."/>
            <person name="Yang T."/>
            <person name="Huo Q."/>
            <person name="Li W."/>
            <person name="Guo W."/>
            <person name="Chen H."/>
            <person name="Zhou L."/>
            <person name="Ni X."/>
            <person name="Tian J."/>
            <person name="Zhou Y."/>
            <person name="Sheng Y."/>
            <person name="Liu T."/>
            <person name="Pan Y."/>
            <person name="Xia L."/>
            <person name="Li J."/>
            <person name="Zhao F."/>
            <person name="Cao W."/>
        </authorList>
    </citation>
    <scope>NUCLEOTIDE SEQUENCE</scope>
    <source>
        <strain evidence="1">Hyas-2018</strain>
    </source>
</reference>
<proteinExistence type="predicted"/>
<protein>
    <submittedName>
        <fullName evidence="1">Uncharacterized protein</fullName>
    </submittedName>
</protein>
<evidence type="ECO:0000313" key="1">
    <source>
        <dbReference type="EMBL" id="KAH6947601.1"/>
    </source>
</evidence>
<organism evidence="1 2">
    <name type="scientific">Hyalomma asiaticum</name>
    <name type="common">Tick</name>
    <dbReference type="NCBI Taxonomy" id="266040"/>
    <lineage>
        <taxon>Eukaryota</taxon>
        <taxon>Metazoa</taxon>
        <taxon>Ecdysozoa</taxon>
        <taxon>Arthropoda</taxon>
        <taxon>Chelicerata</taxon>
        <taxon>Arachnida</taxon>
        <taxon>Acari</taxon>
        <taxon>Parasitiformes</taxon>
        <taxon>Ixodida</taxon>
        <taxon>Ixodoidea</taxon>
        <taxon>Ixodidae</taxon>
        <taxon>Hyalomminae</taxon>
        <taxon>Hyalomma</taxon>
    </lineage>
</organism>
<comment type="caution">
    <text evidence="1">The sequence shown here is derived from an EMBL/GenBank/DDBJ whole genome shotgun (WGS) entry which is preliminary data.</text>
</comment>
<accession>A0ACB7TNC5</accession>